<reference evidence="8 9" key="1">
    <citation type="submission" date="2016-10" db="EMBL/GenBank/DDBJ databases">
        <authorList>
            <person name="de Groot N.N."/>
        </authorList>
    </citation>
    <scope>NUCLEOTIDE SEQUENCE [LARGE SCALE GENOMIC DNA]</scope>
    <source>
        <strain evidence="8 9">CGMCC 1.9156</strain>
    </source>
</reference>
<dbReference type="Pfam" id="PF00908">
    <property type="entry name" value="dTDP_sugar_isom"/>
    <property type="match status" value="1"/>
</dbReference>
<accession>A0A1I2JR29</accession>
<dbReference type="Proteomes" id="UP000198964">
    <property type="component" value="Unassembled WGS sequence"/>
</dbReference>
<dbReference type="Gene3D" id="2.60.120.10">
    <property type="entry name" value="Jelly Rolls"/>
    <property type="match status" value="1"/>
</dbReference>
<protein>
    <recommendedName>
        <fullName evidence="4 7">dTDP-4-dehydrorhamnose 3,5-epimerase</fullName>
        <ecNumber evidence="3 7">5.1.3.13</ecNumber>
    </recommendedName>
    <alternativeName>
        <fullName evidence="7">Thymidine diphospho-4-keto-rhamnose 3,5-epimerase</fullName>
    </alternativeName>
</protein>
<proteinExistence type="inferred from homology"/>
<evidence type="ECO:0000256" key="1">
    <source>
        <dbReference type="ARBA" id="ARBA00001298"/>
    </source>
</evidence>
<dbReference type="STRING" id="655355.SAMN05216283_109181"/>
<comment type="function">
    <text evidence="2 7">Catalyzes the epimerization of the C3' and C5'positions of dTDP-6-deoxy-D-xylo-4-hexulose, forming dTDP-6-deoxy-L-lyxo-4-hexulose.</text>
</comment>
<dbReference type="PANTHER" id="PTHR21047:SF2">
    <property type="entry name" value="THYMIDINE DIPHOSPHO-4-KETO-RHAMNOSE 3,5-EPIMERASE"/>
    <property type="match status" value="1"/>
</dbReference>
<evidence type="ECO:0000256" key="2">
    <source>
        <dbReference type="ARBA" id="ARBA00001997"/>
    </source>
</evidence>
<dbReference type="EC" id="5.1.3.13" evidence="3 7"/>
<dbReference type="NCBIfam" id="TIGR01221">
    <property type="entry name" value="rmlC"/>
    <property type="match status" value="1"/>
</dbReference>
<evidence type="ECO:0000256" key="6">
    <source>
        <dbReference type="PIRSR" id="PIRSR600888-3"/>
    </source>
</evidence>
<feature type="site" description="Participates in a stacking interaction with the thymidine ring of dTDP-4-oxo-6-deoxyglucose" evidence="6">
    <location>
        <position position="138"/>
    </location>
</feature>
<comment type="pathway">
    <text evidence="7">Carbohydrate biosynthesis; dTDP-L-rhamnose biosynthesis.</text>
</comment>
<feature type="active site" description="Proton acceptor" evidence="5">
    <location>
        <position position="62"/>
    </location>
</feature>
<evidence type="ECO:0000256" key="7">
    <source>
        <dbReference type="RuleBase" id="RU364069"/>
    </source>
</evidence>
<dbReference type="AlphaFoldDB" id="A0A1I2JR29"/>
<dbReference type="CDD" id="cd00438">
    <property type="entry name" value="cupin_RmlC"/>
    <property type="match status" value="1"/>
</dbReference>
<comment type="subunit">
    <text evidence="7">Homodimer.</text>
</comment>
<evidence type="ECO:0000313" key="8">
    <source>
        <dbReference type="EMBL" id="SFF57445.1"/>
    </source>
</evidence>
<dbReference type="GO" id="GO:0005829">
    <property type="term" value="C:cytosol"/>
    <property type="evidence" value="ECO:0007669"/>
    <property type="project" value="TreeGrafter"/>
</dbReference>
<gene>
    <name evidence="8" type="ORF">SAMN05216283_109181</name>
</gene>
<comment type="similarity">
    <text evidence="7">Belongs to the dTDP-4-dehydrorhamnose 3,5-epimerase family.</text>
</comment>
<dbReference type="InterPro" id="IPR011051">
    <property type="entry name" value="RmlC_Cupin_sf"/>
</dbReference>
<dbReference type="RefSeq" id="WP_093920858.1">
    <property type="nucleotide sequence ID" value="NZ_FONW01000009.1"/>
</dbReference>
<evidence type="ECO:0000313" key="9">
    <source>
        <dbReference type="Proteomes" id="UP000198964"/>
    </source>
</evidence>
<sequence length="187" mass="21554">MEIKERKIKGVYEIRLKPLLDPRGFFMRVFDEKTLTEAGIGRHWVQENHSRSEQAGIIRGLHLQLPPFSETKMLRCLKGTVLDVFVDLRKGSPTYGQWDSIELSAENKKMIFIPRGFAHAFCTLSEISEVSYKVDSIYAPQYERGLIWNDETLNIDWPVKNPILSDKDQKNMSFKAFDEETSGGLVI</sequence>
<dbReference type="GO" id="GO:0008830">
    <property type="term" value="F:dTDP-4-dehydrorhamnose 3,5-epimerase activity"/>
    <property type="evidence" value="ECO:0007669"/>
    <property type="project" value="UniProtKB-UniRule"/>
</dbReference>
<organism evidence="8 9">
    <name type="scientific">Sunxiuqinia elliptica</name>
    <dbReference type="NCBI Taxonomy" id="655355"/>
    <lineage>
        <taxon>Bacteria</taxon>
        <taxon>Pseudomonadati</taxon>
        <taxon>Bacteroidota</taxon>
        <taxon>Bacteroidia</taxon>
        <taxon>Marinilabiliales</taxon>
        <taxon>Prolixibacteraceae</taxon>
        <taxon>Sunxiuqinia</taxon>
    </lineage>
</organism>
<dbReference type="UniPathway" id="UPA00124"/>
<dbReference type="EMBL" id="FONW01000009">
    <property type="protein sequence ID" value="SFF57445.1"/>
    <property type="molecule type" value="Genomic_DNA"/>
</dbReference>
<evidence type="ECO:0000256" key="5">
    <source>
        <dbReference type="PIRSR" id="PIRSR600888-1"/>
    </source>
</evidence>
<dbReference type="InterPro" id="IPR000888">
    <property type="entry name" value="RmlC-like"/>
</dbReference>
<feature type="active site" description="Proton donor" evidence="5">
    <location>
        <position position="132"/>
    </location>
</feature>
<dbReference type="PANTHER" id="PTHR21047">
    <property type="entry name" value="DTDP-6-DEOXY-D-GLUCOSE-3,5 EPIMERASE"/>
    <property type="match status" value="1"/>
</dbReference>
<evidence type="ECO:0000256" key="3">
    <source>
        <dbReference type="ARBA" id="ARBA00012098"/>
    </source>
</evidence>
<dbReference type="GO" id="GO:0019305">
    <property type="term" value="P:dTDP-rhamnose biosynthetic process"/>
    <property type="evidence" value="ECO:0007669"/>
    <property type="project" value="UniProtKB-UniRule"/>
</dbReference>
<name>A0A1I2JR29_9BACT</name>
<dbReference type="GO" id="GO:0000271">
    <property type="term" value="P:polysaccharide biosynthetic process"/>
    <property type="evidence" value="ECO:0007669"/>
    <property type="project" value="TreeGrafter"/>
</dbReference>
<comment type="catalytic activity">
    <reaction evidence="1 7">
        <text>dTDP-4-dehydro-6-deoxy-alpha-D-glucose = dTDP-4-dehydro-beta-L-rhamnose</text>
        <dbReference type="Rhea" id="RHEA:16969"/>
        <dbReference type="ChEBI" id="CHEBI:57649"/>
        <dbReference type="ChEBI" id="CHEBI:62830"/>
        <dbReference type="EC" id="5.1.3.13"/>
    </reaction>
</comment>
<keyword evidence="7" id="KW-0413">Isomerase</keyword>
<dbReference type="SUPFAM" id="SSF51182">
    <property type="entry name" value="RmlC-like cupins"/>
    <property type="match status" value="1"/>
</dbReference>
<dbReference type="InterPro" id="IPR014710">
    <property type="entry name" value="RmlC-like_jellyroll"/>
</dbReference>
<evidence type="ECO:0000256" key="4">
    <source>
        <dbReference type="ARBA" id="ARBA00019595"/>
    </source>
</evidence>
<keyword evidence="9" id="KW-1185">Reference proteome</keyword>